<feature type="region of interest" description="Disordered" evidence="1">
    <location>
        <begin position="341"/>
        <end position="360"/>
    </location>
</feature>
<dbReference type="EMBL" id="SFCI01001484">
    <property type="protein sequence ID" value="TFY75649.1"/>
    <property type="molecule type" value="Genomic_DNA"/>
</dbReference>
<keyword evidence="3" id="KW-1185">Reference proteome</keyword>
<gene>
    <name evidence="2" type="ORF">EWM64_g8363</name>
</gene>
<dbReference type="Proteomes" id="UP000298061">
    <property type="component" value="Unassembled WGS sequence"/>
</dbReference>
<organism evidence="2 3">
    <name type="scientific">Hericium alpestre</name>
    <dbReference type="NCBI Taxonomy" id="135208"/>
    <lineage>
        <taxon>Eukaryota</taxon>
        <taxon>Fungi</taxon>
        <taxon>Dikarya</taxon>
        <taxon>Basidiomycota</taxon>
        <taxon>Agaricomycotina</taxon>
        <taxon>Agaricomycetes</taxon>
        <taxon>Russulales</taxon>
        <taxon>Hericiaceae</taxon>
        <taxon>Hericium</taxon>
    </lineage>
</organism>
<dbReference type="OrthoDB" id="3260975at2759"/>
<reference evidence="2 3" key="1">
    <citation type="submission" date="2019-02" db="EMBL/GenBank/DDBJ databases">
        <title>Genome sequencing of the rare red list fungi Hericium alpestre (H. flagellum).</title>
        <authorList>
            <person name="Buettner E."/>
            <person name="Kellner H."/>
        </authorList>
    </citation>
    <scope>NUCLEOTIDE SEQUENCE [LARGE SCALE GENOMIC DNA]</scope>
    <source>
        <strain evidence="2 3">DSM 108284</strain>
    </source>
</reference>
<comment type="caution">
    <text evidence="2">The sequence shown here is derived from an EMBL/GenBank/DDBJ whole genome shotgun (WGS) entry which is preliminary data.</text>
</comment>
<evidence type="ECO:0008006" key="4">
    <source>
        <dbReference type="Google" id="ProtNLM"/>
    </source>
</evidence>
<evidence type="ECO:0000313" key="3">
    <source>
        <dbReference type="Proteomes" id="UP000298061"/>
    </source>
</evidence>
<dbReference type="STRING" id="135208.A0A4Y9ZQC2"/>
<name>A0A4Y9ZQC2_9AGAM</name>
<accession>A0A4Y9ZQC2</accession>
<dbReference type="AlphaFoldDB" id="A0A4Y9ZQC2"/>
<sequence length="497" mass="54893">MRLPFAINEPARIPNAVAQTESKPELPDWQSCVAPIKAAPNAATSTSAASVKAELKTSASTFIAPHTVVTKPSPPIAQPNTTASTFIALQTVITKPSPPIAQPAAAAPQPSPAPPPPAPVMATVGEQPGLTFFKGTGQEDETPRNFMRLFRRHMASRNQPQGVAWITEFELYLYEDSPPEDWYYGLISATLGDWVTFEAAFHAWFQLAKKAVKTSPELQQEMLDYRLSEDVLGTKELVGGRDVWMHVRWAAHMLSLAEQAGIAATDQNIWLIRREMPGLLKEFVGETHADWTAFAQAITDIDTSRLRDKVEAKQHRNVERARVQNELQHLTAQFQRLSTTALSASPQPARPQRRAATQPVEARLPTVPQAEAPLTDEPRELLRNAIRTMPQHPATDAGRVAYQAQLRAFQSTHGECPYIDECTPVPLKPGTAPVGSGECWSCGEKGHPRFACASMERVTRNEYLWRSFCNRALGGRTESPAPVQYVGADEDYERRVP</sequence>
<evidence type="ECO:0000256" key="1">
    <source>
        <dbReference type="SAM" id="MobiDB-lite"/>
    </source>
</evidence>
<protein>
    <recommendedName>
        <fullName evidence="4">CCHC-type domain-containing protein</fullName>
    </recommendedName>
</protein>
<proteinExistence type="predicted"/>
<feature type="compositionally biased region" description="Pro residues" evidence="1">
    <location>
        <begin position="109"/>
        <end position="118"/>
    </location>
</feature>
<evidence type="ECO:0000313" key="2">
    <source>
        <dbReference type="EMBL" id="TFY75649.1"/>
    </source>
</evidence>
<feature type="region of interest" description="Disordered" evidence="1">
    <location>
        <begin position="98"/>
        <end position="118"/>
    </location>
</feature>